<evidence type="ECO:0000259" key="9">
    <source>
        <dbReference type="PROSITE" id="PS50156"/>
    </source>
</evidence>
<evidence type="ECO:0000313" key="11">
    <source>
        <dbReference type="Proteomes" id="UP000792457"/>
    </source>
</evidence>
<dbReference type="InterPro" id="IPR052081">
    <property type="entry name" value="Dispatched_Hh_regulator"/>
</dbReference>
<dbReference type="Gene3D" id="1.20.1640.10">
    <property type="entry name" value="Multidrug efflux transporter AcrB transmembrane domain"/>
    <property type="match status" value="3"/>
</dbReference>
<dbReference type="EMBL" id="KZ308153">
    <property type="protein sequence ID" value="KAG8223149.1"/>
    <property type="molecule type" value="Genomic_DNA"/>
</dbReference>
<comment type="similarity">
    <text evidence="6">Belongs to the dispatched family.</text>
</comment>
<feature type="transmembrane region" description="Helical" evidence="8">
    <location>
        <begin position="965"/>
        <end position="985"/>
    </location>
</feature>
<keyword evidence="2 8" id="KW-0812">Transmembrane</keyword>
<dbReference type="GO" id="GO:0016020">
    <property type="term" value="C:membrane"/>
    <property type="evidence" value="ECO:0007669"/>
    <property type="project" value="UniProtKB-SubCell"/>
</dbReference>
<dbReference type="InterPro" id="IPR000731">
    <property type="entry name" value="SSD"/>
</dbReference>
<evidence type="ECO:0000256" key="6">
    <source>
        <dbReference type="ARBA" id="ARBA00038046"/>
    </source>
</evidence>
<keyword evidence="11" id="KW-1185">Reference proteome</keyword>
<evidence type="ECO:0000256" key="7">
    <source>
        <dbReference type="SAM" id="MobiDB-lite"/>
    </source>
</evidence>
<keyword evidence="3 8" id="KW-1133">Transmembrane helix</keyword>
<evidence type="ECO:0000256" key="4">
    <source>
        <dbReference type="ARBA" id="ARBA00023136"/>
    </source>
</evidence>
<dbReference type="OrthoDB" id="193905at2759"/>
<sequence length="1129" mass="126845">MRALLHLEPICTYTKDRKKKKGRIPKINARRSSHNSTLINVRNIYPSNKEDVETDEDDDDFEDVGIDQEHSVQNNSTTDYFCGEPSHDYARVVLSSSSGKNLFTHDSLLSMCRLEHEILIGSGRTSNVNKKYKELCQPSKTGECCRSWSIPNYIALLANHSSCLNISQEDINQAIYMLNRCAPVYYKKELFENCKQREDSPSCQSYPEECLENNWAYNIFHFLADKEFMNPRISVKEKNIPFLRYAMVILPMASSTATMQYYYAIKSTSPLKFDGIQIEAMELGLRDRLFDQHLLQDSWLLIGVAVAIGICMWLYSGSCLIAMASIISIPLSLGLSYAAYKYIFRLTFFPFLNMVAAVISLGIGVDDAFIFCKMWKFLKQNAEFKRKNRTPVKSSEIDLQNQLYSMETLDGQPEAKKATYSSVDGESNVDESASMKSEARNQPPTDPLPNAGDRDVESISIIVGNTQGTLVTGSQSANVGSQRNCVSYKFNYASKHGSEEWLVCETLRRSFQSMFVTSFTTAAAFYFSYFSKVTAIRCFSIFAGTAVITNFVLMLTWFPAAVVIAERWMNVTCLKSYTFPENISCSNPVSTSVVSQTLSSASFPRLVYQKFLQFLSVCDSKFVISKRWAIVLVISLGMISLSSVVIATYFPGLHPPNELQFQLLHSSHLFERYHLVLRPFFNFEQELTAADPTYGQDFGIPMHFVFGVLPIDQGDPLDPSSRVPRGLEASNLHLDSNFDLSSRQGQRWLLRFCQSIRAQKFYGSNSGPLLSNCFIETFKKWMSRRCIDPVVLGMNIFAFCRSPCCESSNFPFSRKVFRKCLLRALAQLHKTPHLLFYHKGEAAGPRFLKTKPHKMIAAVIEYESKIPFTTSFTVMDEFYNSVESWMEEQMKSAPKGLRNGWFVSNLHFYDLQFREYYKCITYFSFQIQRTLSTGVLTGVCISLGVSALTLLVFTCNIIRSMLTAISIASATSVTLAVLSLLGWSLGPVESLTLSLAVGLSADFALHYAICHQKSKETSQRFLKKCKSSAHCASFISSCRRSIKICAQCKRSKETADSGCSDVEEGCDIDGDDGGPFVGVPATLAAITTAAAGVLMLPSSVVAYTQVGVFLIVLMVTSWFYSTFFLLSLL</sequence>
<feature type="compositionally biased region" description="Polar residues" evidence="7">
    <location>
        <begin position="419"/>
        <end position="443"/>
    </location>
</feature>
<feature type="domain" description="SSD" evidence="9">
    <location>
        <begin position="503"/>
        <end position="564"/>
    </location>
</feature>
<reference evidence="10" key="2">
    <citation type="submission" date="2017-10" db="EMBL/GenBank/DDBJ databases">
        <title>Ladona fulva Genome sequencing and assembly.</title>
        <authorList>
            <person name="Murali S."/>
            <person name="Richards S."/>
            <person name="Bandaranaike D."/>
            <person name="Bellair M."/>
            <person name="Blankenburg K."/>
            <person name="Chao H."/>
            <person name="Dinh H."/>
            <person name="Doddapaneni H."/>
            <person name="Dugan-Rocha S."/>
            <person name="Elkadiri S."/>
            <person name="Gnanaolivu R."/>
            <person name="Hernandez B."/>
            <person name="Skinner E."/>
            <person name="Javaid M."/>
            <person name="Lee S."/>
            <person name="Li M."/>
            <person name="Ming W."/>
            <person name="Munidasa M."/>
            <person name="Muniz J."/>
            <person name="Nguyen L."/>
            <person name="Hughes D."/>
            <person name="Osuji N."/>
            <person name="Pu L.-L."/>
            <person name="Puazo M."/>
            <person name="Qu C."/>
            <person name="Quiroz J."/>
            <person name="Raj R."/>
            <person name="Weissenberger G."/>
            <person name="Xin Y."/>
            <person name="Zou X."/>
            <person name="Han Y."/>
            <person name="Worley K."/>
            <person name="Muzny D."/>
            <person name="Gibbs R."/>
        </authorList>
    </citation>
    <scope>NUCLEOTIDE SEQUENCE</scope>
    <source>
        <strain evidence="10">Sampled in the wild</strain>
    </source>
</reference>
<accession>A0A8K0JVL3</accession>
<evidence type="ECO:0000256" key="5">
    <source>
        <dbReference type="ARBA" id="ARBA00023180"/>
    </source>
</evidence>
<evidence type="ECO:0000256" key="2">
    <source>
        <dbReference type="ARBA" id="ARBA00022692"/>
    </source>
</evidence>
<comment type="subcellular location">
    <subcellularLocation>
        <location evidence="1">Membrane</location>
        <topology evidence="1">Multi-pass membrane protein</topology>
    </subcellularLocation>
</comment>
<evidence type="ECO:0000313" key="10">
    <source>
        <dbReference type="EMBL" id="KAG8223149.1"/>
    </source>
</evidence>
<protein>
    <recommendedName>
        <fullName evidence="9">SSD domain-containing protein</fullName>
    </recommendedName>
</protein>
<keyword evidence="5" id="KW-0325">Glycoprotein</keyword>
<proteinExistence type="inferred from homology"/>
<gene>
    <name evidence="10" type="ORF">J437_LFUL000572</name>
</gene>
<evidence type="ECO:0000256" key="1">
    <source>
        <dbReference type="ARBA" id="ARBA00004141"/>
    </source>
</evidence>
<feature type="transmembrane region" description="Helical" evidence="8">
    <location>
        <begin position="628"/>
        <end position="650"/>
    </location>
</feature>
<feature type="transmembrane region" description="Helical" evidence="8">
    <location>
        <begin position="1076"/>
        <end position="1096"/>
    </location>
</feature>
<dbReference type="PANTHER" id="PTHR45951:SF3">
    <property type="entry name" value="PROTEIN DISPATCHED"/>
    <property type="match status" value="1"/>
</dbReference>
<feature type="transmembrane region" description="Helical" evidence="8">
    <location>
        <begin position="511"/>
        <end position="529"/>
    </location>
</feature>
<dbReference type="PANTHER" id="PTHR45951">
    <property type="entry name" value="PROTEIN DISPATCHED-RELATED"/>
    <property type="match status" value="1"/>
</dbReference>
<feature type="transmembrane region" description="Helical" evidence="8">
    <location>
        <begin position="541"/>
        <end position="565"/>
    </location>
</feature>
<dbReference type="GO" id="GO:0022857">
    <property type="term" value="F:transmembrane transporter activity"/>
    <property type="evidence" value="ECO:0007669"/>
    <property type="project" value="TreeGrafter"/>
</dbReference>
<name>A0A8K0JVL3_LADFU</name>
<feature type="transmembrane region" description="Helical" evidence="8">
    <location>
        <begin position="298"/>
        <end position="315"/>
    </location>
</feature>
<evidence type="ECO:0000256" key="8">
    <source>
        <dbReference type="SAM" id="Phobius"/>
    </source>
</evidence>
<dbReference type="SUPFAM" id="SSF82866">
    <property type="entry name" value="Multidrug efflux transporter AcrB transmembrane domain"/>
    <property type="match status" value="3"/>
</dbReference>
<evidence type="ECO:0000256" key="3">
    <source>
        <dbReference type="ARBA" id="ARBA00022989"/>
    </source>
</evidence>
<dbReference type="InterPro" id="IPR053958">
    <property type="entry name" value="HMGCR/SNAP/NPC1-like_SSD"/>
</dbReference>
<dbReference type="Pfam" id="PF12349">
    <property type="entry name" value="Sterol-sensing"/>
    <property type="match status" value="1"/>
</dbReference>
<dbReference type="Proteomes" id="UP000792457">
    <property type="component" value="Unassembled WGS sequence"/>
</dbReference>
<feature type="transmembrane region" description="Helical" evidence="8">
    <location>
        <begin position="320"/>
        <end position="340"/>
    </location>
</feature>
<reference evidence="10" key="1">
    <citation type="submission" date="2013-04" db="EMBL/GenBank/DDBJ databases">
        <authorList>
            <person name="Qu J."/>
            <person name="Murali S.C."/>
            <person name="Bandaranaike D."/>
            <person name="Bellair M."/>
            <person name="Blankenburg K."/>
            <person name="Chao H."/>
            <person name="Dinh H."/>
            <person name="Doddapaneni H."/>
            <person name="Downs B."/>
            <person name="Dugan-Rocha S."/>
            <person name="Elkadiri S."/>
            <person name="Gnanaolivu R.D."/>
            <person name="Hernandez B."/>
            <person name="Javaid M."/>
            <person name="Jayaseelan J.C."/>
            <person name="Lee S."/>
            <person name="Li M."/>
            <person name="Ming W."/>
            <person name="Munidasa M."/>
            <person name="Muniz J."/>
            <person name="Nguyen L."/>
            <person name="Ongeri F."/>
            <person name="Osuji N."/>
            <person name="Pu L.-L."/>
            <person name="Puazo M."/>
            <person name="Qu C."/>
            <person name="Quiroz J."/>
            <person name="Raj R."/>
            <person name="Weissenberger G."/>
            <person name="Xin Y."/>
            <person name="Zou X."/>
            <person name="Han Y."/>
            <person name="Richards S."/>
            <person name="Worley K."/>
            <person name="Muzny D."/>
            <person name="Gibbs R."/>
        </authorList>
    </citation>
    <scope>NUCLEOTIDE SEQUENCE</scope>
    <source>
        <strain evidence="10">Sampled in the wild</strain>
    </source>
</reference>
<feature type="transmembrane region" description="Helical" evidence="8">
    <location>
        <begin position="346"/>
        <end position="371"/>
    </location>
</feature>
<feature type="transmembrane region" description="Helical" evidence="8">
    <location>
        <begin position="242"/>
        <end position="263"/>
    </location>
</feature>
<dbReference type="GO" id="GO:0007224">
    <property type="term" value="P:smoothened signaling pathway"/>
    <property type="evidence" value="ECO:0007669"/>
    <property type="project" value="TreeGrafter"/>
</dbReference>
<keyword evidence="4 8" id="KW-0472">Membrane</keyword>
<dbReference type="AlphaFoldDB" id="A0A8K0JVL3"/>
<feature type="region of interest" description="Disordered" evidence="7">
    <location>
        <begin position="413"/>
        <end position="452"/>
    </location>
</feature>
<feature type="transmembrane region" description="Helical" evidence="8">
    <location>
        <begin position="1102"/>
        <end position="1126"/>
    </location>
</feature>
<feature type="non-terminal residue" evidence="10">
    <location>
        <position position="1129"/>
    </location>
</feature>
<organism evidence="10 11">
    <name type="scientific">Ladona fulva</name>
    <name type="common">Scarce chaser dragonfly</name>
    <name type="synonym">Libellula fulva</name>
    <dbReference type="NCBI Taxonomy" id="123851"/>
    <lineage>
        <taxon>Eukaryota</taxon>
        <taxon>Metazoa</taxon>
        <taxon>Ecdysozoa</taxon>
        <taxon>Arthropoda</taxon>
        <taxon>Hexapoda</taxon>
        <taxon>Insecta</taxon>
        <taxon>Pterygota</taxon>
        <taxon>Palaeoptera</taxon>
        <taxon>Odonata</taxon>
        <taxon>Epiprocta</taxon>
        <taxon>Anisoptera</taxon>
        <taxon>Libelluloidea</taxon>
        <taxon>Libellulidae</taxon>
        <taxon>Ladona</taxon>
    </lineage>
</organism>
<comment type="caution">
    <text evidence="10">The sequence shown here is derived from an EMBL/GenBank/DDBJ whole genome shotgun (WGS) entry which is preliminary data.</text>
</comment>
<feature type="transmembrane region" description="Helical" evidence="8">
    <location>
        <begin position="931"/>
        <end position="953"/>
    </location>
</feature>
<dbReference type="PROSITE" id="PS50156">
    <property type="entry name" value="SSD"/>
    <property type="match status" value="1"/>
</dbReference>